<feature type="domain" description="RRM" evidence="4">
    <location>
        <begin position="91"/>
        <end position="170"/>
    </location>
</feature>
<keyword evidence="7" id="KW-1185">Reference proteome</keyword>
<dbReference type="Pfam" id="PF25372">
    <property type="entry name" value="DUF7885"/>
    <property type="match status" value="1"/>
</dbReference>
<evidence type="ECO:0000256" key="3">
    <source>
        <dbReference type="SAM" id="MobiDB-lite"/>
    </source>
</evidence>
<dbReference type="Pfam" id="PF12937">
    <property type="entry name" value="F-box-like"/>
    <property type="match status" value="1"/>
</dbReference>
<feature type="region of interest" description="Disordered" evidence="3">
    <location>
        <begin position="38"/>
        <end position="85"/>
    </location>
</feature>
<reference evidence="7" key="1">
    <citation type="submission" date="2015-02" db="EMBL/GenBank/DDBJ databases">
        <title>Genome sequencing for Strongylocentrotus purpuratus.</title>
        <authorList>
            <person name="Murali S."/>
            <person name="Liu Y."/>
            <person name="Vee V."/>
            <person name="English A."/>
            <person name="Wang M."/>
            <person name="Skinner E."/>
            <person name="Han Y."/>
            <person name="Muzny D.M."/>
            <person name="Worley K.C."/>
            <person name="Gibbs R.A."/>
        </authorList>
    </citation>
    <scope>NUCLEOTIDE SEQUENCE</scope>
</reference>
<dbReference type="Gene3D" id="3.30.70.330">
    <property type="match status" value="1"/>
</dbReference>
<dbReference type="InterPro" id="IPR001810">
    <property type="entry name" value="F-box_dom"/>
</dbReference>
<evidence type="ECO:0000256" key="2">
    <source>
        <dbReference type="PROSITE-ProRule" id="PRU00176"/>
    </source>
</evidence>
<feature type="region of interest" description="Disordered" evidence="3">
    <location>
        <begin position="165"/>
        <end position="196"/>
    </location>
</feature>
<dbReference type="PANTHER" id="PTHR48034">
    <property type="entry name" value="TRANSFORMER-2 SEX-DETERMINING PROTEIN-RELATED"/>
    <property type="match status" value="1"/>
</dbReference>
<dbReference type="EnsemblMetazoa" id="XM_030991700">
    <property type="protein sequence ID" value="XP_030847560"/>
    <property type="gene ID" value="LOC754560"/>
</dbReference>
<dbReference type="Proteomes" id="UP000007110">
    <property type="component" value="Unassembled WGS sequence"/>
</dbReference>
<dbReference type="InterPro" id="IPR057207">
    <property type="entry name" value="FBXL15_LRR"/>
</dbReference>
<dbReference type="AlphaFoldDB" id="A0A7M7P7M5"/>
<keyword evidence="2" id="KW-0694">RNA-binding</keyword>
<dbReference type="InterPro" id="IPR035979">
    <property type="entry name" value="RBD_domain_sf"/>
</dbReference>
<dbReference type="PROSITE" id="PS50102">
    <property type="entry name" value="RRM"/>
    <property type="match status" value="1"/>
</dbReference>
<accession>A0A7M7P7M5</accession>
<dbReference type="Gene3D" id="3.80.10.10">
    <property type="entry name" value="Ribonuclease Inhibitor"/>
    <property type="match status" value="1"/>
</dbReference>
<dbReference type="Pfam" id="PF00076">
    <property type="entry name" value="RRM_1"/>
    <property type="match status" value="1"/>
</dbReference>
<dbReference type="SUPFAM" id="SSF54928">
    <property type="entry name" value="RNA-binding domain, RBD"/>
    <property type="match status" value="1"/>
</dbReference>
<evidence type="ECO:0000313" key="6">
    <source>
        <dbReference type="EnsemblMetazoa" id="XP_030847560"/>
    </source>
</evidence>
<dbReference type="GeneID" id="754560"/>
<dbReference type="GO" id="GO:0003723">
    <property type="term" value="F:RNA binding"/>
    <property type="evidence" value="ECO:0007669"/>
    <property type="project" value="UniProtKB-UniRule"/>
</dbReference>
<dbReference type="SUPFAM" id="SSF52047">
    <property type="entry name" value="RNI-like"/>
    <property type="match status" value="1"/>
</dbReference>
<proteinExistence type="predicted"/>
<organism evidence="6 7">
    <name type="scientific">Strongylocentrotus purpuratus</name>
    <name type="common">Purple sea urchin</name>
    <dbReference type="NCBI Taxonomy" id="7668"/>
    <lineage>
        <taxon>Eukaryota</taxon>
        <taxon>Metazoa</taxon>
        <taxon>Echinodermata</taxon>
        <taxon>Eleutherozoa</taxon>
        <taxon>Echinozoa</taxon>
        <taxon>Echinoidea</taxon>
        <taxon>Euechinoidea</taxon>
        <taxon>Echinacea</taxon>
        <taxon>Camarodonta</taxon>
        <taxon>Echinidea</taxon>
        <taxon>Strongylocentrotidae</taxon>
        <taxon>Strongylocentrotus</taxon>
    </lineage>
</organism>
<evidence type="ECO:0000259" key="4">
    <source>
        <dbReference type="PROSITE" id="PS50102"/>
    </source>
</evidence>
<dbReference type="RefSeq" id="XP_030847560.1">
    <property type="nucleotide sequence ID" value="XM_030991700.1"/>
</dbReference>
<feature type="compositionally biased region" description="Acidic residues" evidence="3">
    <location>
        <begin position="44"/>
        <end position="54"/>
    </location>
</feature>
<sequence>MPIHSGYKSFISFCVITTIATLSYCFWRLRRSKTACDSDKVTDEPLDEENEEETMGDRKRDDTLDIRRNSDGDGPSNGSLRDDEVHRSDENKIYVSNINYQVRRGELKDFFSYFGHVTRVNLLTDRNRKRSRGLAFVTFSKRKDAERAKSASDYELTLDGRVMKCSAMQRRPRRGPKDKTEPSSSSESKADETPQVVNEEPIFEDDSLINALPDDMLINIFSYLTLKERIGIESVCRRWRKVCEATWLSQSSLHFTNVFKGFSFSDEQVGPAVLTDSIFKSILFKDCYNLKHLDISASPRFLTTRSLNCIGQVCRELRSLNLSCSKVDNNSIKTITNGSRKIEKIILQGCQELGEKGVWWLFHNCENLCHIDLRENRRIIGKCFYILNKNCKIALLDGCCSINDKGLDCLTTKCGESLEELDMSGCMTVTDKAFNNMTERCNYLKVLKMCGVHSKGRLSACQE</sequence>
<dbReference type="InterPro" id="IPR050441">
    <property type="entry name" value="RBM"/>
</dbReference>
<dbReference type="PROSITE" id="PS50181">
    <property type="entry name" value="FBOX"/>
    <property type="match status" value="1"/>
</dbReference>
<dbReference type="InterPro" id="IPR032675">
    <property type="entry name" value="LRR_dom_sf"/>
</dbReference>
<dbReference type="InterPro" id="IPR006553">
    <property type="entry name" value="Leu-rich_rpt_Cys-con_subtyp"/>
</dbReference>
<dbReference type="SMART" id="SM00367">
    <property type="entry name" value="LRR_CC"/>
    <property type="match status" value="3"/>
</dbReference>
<dbReference type="InterPro" id="IPR036047">
    <property type="entry name" value="F-box-like_dom_sf"/>
</dbReference>
<feature type="domain" description="F-box" evidence="5">
    <location>
        <begin position="206"/>
        <end position="258"/>
    </location>
</feature>
<evidence type="ECO:0000256" key="1">
    <source>
        <dbReference type="ARBA" id="ARBA00022786"/>
    </source>
</evidence>
<dbReference type="InterPro" id="IPR012677">
    <property type="entry name" value="Nucleotide-bd_a/b_plait_sf"/>
</dbReference>
<keyword evidence="1" id="KW-0833">Ubl conjugation pathway</keyword>
<evidence type="ECO:0000313" key="7">
    <source>
        <dbReference type="Proteomes" id="UP000007110"/>
    </source>
</evidence>
<dbReference type="SMART" id="SM00360">
    <property type="entry name" value="RRM"/>
    <property type="match status" value="1"/>
</dbReference>
<feature type="compositionally biased region" description="Basic and acidic residues" evidence="3">
    <location>
        <begin position="55"/>
        <end position="71"/>
    </location>
</feature>
<dbReference type="SMART" id="SM00256">
    <property type="entry name" value="FBOX"/>
    <property type="match status" value="1"/>
</dbReference>
<reference evidence="6" key="2">
    <citation type="submission" date="2021-01" db="UniProtKB">
        <authorList>
            <consortium name="EnsemblMetazoa"/>
        </authorList>
    </citation>
    <scope>IDENTIFICATION</scope>
</reference>
<protein>
    <submittedName>
        <fullName evidence="6">Uncharacterized protein</fullName>
    </submittedName>
</protein>
<dbReference type="InterPro" id="IPR000504">
    <property type="entry name" value="RRM_dom"/>
</dbReference>
<name>A0A7M7P7M5_STRPU</name>
<dbReference type="SUPFAM" id="SSF81383">
    <property type="entry name" value="F-box domain"/>
    <property type="match status" value="1"/>
</dbReference>
<evidence type="ECO:0000259" key="5">
    <source>
        <dbReference type="PROSITE" id="PS50181"/>
    </source>
</evidence>